<protein>
    <submittedName>
        <fullName evidence="2">DUF4386 domain-containing protein</fullName>
    </submittedName>
</protein>
<name>A0A437QG11_9GAMM</name>
<dbReference type="InterPro" id="IPR025495">
    <property type="entry name" value="DUF4386"/>
</dbReference>
<keyword evidence="1" id="KW-0472">Membrane</keyword>
<feature type="transmembrane region" description="Helical" evidence="1">
    <location>
        <begin position="104"/>
        <end position="126"/>
    </location>
</feature>
<evidence type="ECO:0000256" key="1">
    <source>
        <dbReference type="SAM" id="Phobius"/>
    </source>
</evidence>
<keyword evidence="1" id="KW-0812">Transmembrane</keyword>
<dbReference type="Pfam" id="PF14329">
    <property type="entry name" value="DUF4386"/>
    <property type="match status" value="1"/>
</dbReference>
<feature type="transmembrane region" description="Helical" evidence="1">
    <location>
        <begin position="204"/>
        <end position="225"/>
    </location>
</feature>
<sequence length="256" mass="28044">MTESFVRSPQFYVRLAGVFYLAIIVLGLFGESYVRGTLVVGGDAVATAQNIKASSSLWRMGIFTDLMMQVLDIPIIVLMYLLFKRVGAGLNLAATCFNLIQTAVLVANKLTLFIPLILLGGAAYLSAFSTEQLAAWSYLSVRMYNYGFAAGLIFFGIACVIRGYLIVKSELFPKFIGRLLTLAGVCYLVNSSAILLALDIAPLLFPWIYLPVLVGELTLSLWMVVKGVNMSKWQALQQTADEPSQPDEHPNGNLNP</sequence>
<proteinExistence type="predicted"/>
<comment type="caution">
    <text evidence="2">The sequence shown here is derived from an EMBL/GenBank/DDBJ whole genome shotgun (WGS) entry which is preliminary data.</text>
</comment>
<gene>
    <name evidence="2" type="ORF">EOE67_16705</name>
</gene>
<reference evidence="2 3" key="1">
    <citation type="submission" date="2019-01" db="EMBL/GenBank/DDBJ databases">
        <authorList>
            <person name="Chen W.-M."/>
        </authorList>
    </citation>
    <scope>NUCLEOTIDE SEQUENCE [LARGE SCALE GENOMIC DNA]</scope>
    <source>
        <strain evidence="2 3">KYPC3</strain>
    </source>
</reference>
<evidence type="ECO:0000313" key="2">
    <source>
        <dbReference type="EMBL" id="RVU33499.1"/>
    </source>
</evidence>
<feature type="transmembrane region" description="Helical" evidence="1">
    <location>
        <begin position="66"/>
        <end position="83"/>
    </location>
</feature>
<dbReference type="AlphaFoldDB" id="A0A437QG11"/>
<dbReference type="EMBL" id="SACS01000021">
    <property type="protein sequence ID" value="RVU33499.1"/>
    <property type="molecule type" value="Genomic_DNA"/>
</dbReference>
<dbReference type="RefSeq" id="WP_127700476.1">
    <property type="nucleotide sequence ID" value="NZ_SACS01000021.1"/>
</dbReference>
<keyword evidence="1" id="KW-1133">Transmembrane helix</keyword>
<feature type="transmembrane region" description="Helical" evidence="1">
    <location>
        <begin position="146"/>
        <end position="167"/>
    </location>
</feature>
<dbReference type="Proteomes" id="UP000283077">
    <property type="component" value="Unassembled WGS sequence"/>
</dbReference>
<organism evidence="2 3">
    <name type="scientific">Rheinheimera riviphila</name>
    <dbReference type="NCBI Taxonomy" id="1834037"/>
    <lineage>
        <taxon>Bacteria</taxon>
        <taxon>Pseudomonadati</taxon>
        <taxon>Pseudomonadota</taxon>
        <taxon>Gammaproteobacteria</taxon>
        <taxon>Chromatiales</taxon>
        <taxon>Chromatiaceae</taxon>
        <taxon>Rheinheimera</taxon>
    </lineage>
</organism>
<keyword evidence="3" id="KW-1185">Reference proteome</keyword>
<evidence type="ECO:0000313" key="3">
    <source>
        <dbReference type="Proteomes" id="UP000283077"/>
    </source>
</evidence>
<accession>A0A437QG11</accession>
<feature type="transmembrane region" description="Helical" evidence="1">
    <location>
        <begin position="12"/>
        <end position="30"/>
    </location>
</feature>
<dbReference type="OrthoDB" id="5421633at2"/>
<feature type="transmembrane region" description="Helical" evidence="1">
    <location>
        <begin position="179"/>
        <end position="198"/>
    </location>
</feature>